<evidence type="ECO:0000313" key="2">
    <source>
        <dbReference type="Proteomes" id="UP000632740"/>
    </source>
</evidence>
<gene>
    <name evidence="1" type="ORF">Cch01nite_18670</name>
</gene>
<dbReference type="Proteomes" id="UP000632740">
    <property type="component" value="Unassembled WGS sequence"/>
</dbReference>
<comment type="caution">
    <text evidence="1">The sequence shown here is derived from an EMBL/GenBank/DDBJ whole genome shotgun (WGS) entry which is preliminary data.</text>
</comment>
<evidence type="ECO:0000313" key="1">
    <source>
        <dbReference type="EMBL" id="GIG21143.1"/>
    </source>
</evidence>
<keyword evidence="2" id="KW-1185">Reference proteome</keyword>
<proteinExistence type="predicted"/>
<accession>A0A919TZS3</accession>
<dbReference type="AlphaFoldDB" id="A0A919TZS3"/>
<reference evidence="1" key="1">
    <citation type="submission" date="2021-01" db="EMBL/GenBank/DDBJ databases">
        <title>Whole genome shotgun sequence of Cellulomonas chitinilytica NBRC 110799.</title>
        <authorList>
            <person name="Komaki H."/>
            <person name="Tamura T."/>
        </authorList>
    </citation>
    <scope>NUCLEOTIDE SEQUENCE</scope>
    <source>
        <strain evidence="1">NBRC 110799</strain>
    </source>
</reference>
<dbReference type="EMBL" id="BONK01000005">
    <property type="protein sequence ID" value="GIG21143.1"/>
    <property type="molecule type" value="Genomic_DNA"/>
</dbReference>
<name>A0A919TZS3_9CELL</name>
<protein>
    <submittedName>
        <fullName evidence="1">Uncharacterized protein</fullName>
    </submittedName>
</protein>
<sequence>MAMNAIELVDDEAIAPLLHVVALVTEAADQGMYPSRPDPNAYSVAVGAQVVAARVLALVPEHARGRLDDVELPAATAVVGVCALLRAAADELCDQPGGSSSIDLSWVVRELGSLLREAEASS</sequence>
<organism evidence="1 2">
    <name type="scientific">Cellulomonas chitinilytica</name>
    <dbReference type="NCBI Taxonomy" id="398759"/>
    <lineage>
        <taxon>Bacteria</taxon>
        <taxon>Bacillati</taxon>
        <taxon>Actinomycetota</taxon>
        <taxon>Actinomycetes</taxon>
        <taxon>Micrococcales</taxon>
        <taxon>Cellulomonadaceae</taxon>
        <taxon>Cellulomonas</taxon>
    </lineage>
</organism>